<name>A0ABV1GGU6_9FIRM</name>
<proteinExistence type="predicted"/>
<dbReference type="EMBL" id="JBBMFA010000101">
    <property type="protein sequence ID" value="MEQ2521091.1"/>
    <property type="molecule type" value="Genomic_DNA"/>
</dbReference>
<keyword evidence="3" id="KW-1185">Reference proteome</keyword>
<dbReference type="Proteomes" id="UP001477672">
    <property type="component" value="Unassembled WGS sequence"/>
</dbReference>
<evidence type="ECO:0000259" key="1">
    <source>
        <dbReference type="Pfam" id="PF12960"/>
    </source>
</evidence>
<feature type="domain" description="DUF3849" evidence="1">
    <location>
        <begin position="9"/>
        <end position="128"/>
    </location>
</feature>
<evidence type="ECO:0000313" key="2">
    <source>
        <dbReference type="EMBL" id="MEQ2521091.1"/>
    </source>
</evidence>
<gene>
    <name evidence="2" type="ORF">WMO24_11725</name>
</gene>
<protein>
    <submittedName>
        <fullName evidence="2">DUF3849 domain-containing protein</fullName>
    </submittedName>
</protein>
<reference evidence="2 3" key="1">
    <citation type="submission" date="2024-03" db="EMBL/GenBank/DDBJ databases">
        <title>Human intestinal bacterial collection.</title>
        <authorList>
            <person name="Pauvert C."/>
            <person name="Hitch T.C.A."/>
            <person name="Clavel T."/>
        </authorList>
    </citation>
    <scope>NUCLEOTIDE SEQUENCE [LARGE SCALE GENOMIC DNA]</scope>
    <source>
        <strain evidence="2 3">CLA-JM-H11</strain>
    </source>
</reference>
<comment type="caution">
    <text evidence="2">The sequence shown here is derived from an EMBL/GenBank/DDBJ whole genome shotgun (WGS) entry which is preliminary data.</text>
</comment>
<dbReference type="Pfam" id="PF12960">
    <property type="entry name" value="DUF3849"/>
    <property type="match status" value="1"/>
</dbReference>
<dbReference type="RefSeq" id="WP_349216629.1">
    <property type="nucleotide sequence ID" value="NZ_JBBMFA010000101.1"/>
</dbReference>
<organism evidence="2 3">
    <name type="scientific">Ruthenibacterium intestinale</name>
    <dbReference type="NCBI Taxonomy" id="3133163"/>
    <lineage>
        <taxon>Bacteria</taxon>
        <taxon>Bacillati</taxon>
        <taxon>Bacillota</taxon>
        <taxon>Clostridia</taxon>
        <taxon>Eubacteriales</taxon>
        <taxon>Oscillospiraceae</taxon>
        <taxon>Ruthenibacterium</taxon>
    </lineage>
</organism>
<accession>A0ABV1GGU6</accession>
<sequence>MTKDHAYLYLGSVSEARRQNELALWRASHLENIACKQAIEEAIRRGFDGMHLSHDCARGVIEDFGFKRVGWVLAATIQLKPEDGRFSRRNKEWAAAAFIPPSDRNHEFMVESHAGVLDIFVNEFREAQDALGMFTRSHCDDMTGQELEGKVLVMSPMTLKESYWAPENQLWLATGGFGCAPNAAGRAVYATCLGDGEQTRWNRSDFIGILREEHLPDWARESLKQIRQEDPAESPDMTTPTM</sequence>
<evidence type="ECO:0000313" key="3">
    <source>
        <dbReference type="Proteomes" id="UP001477672"/>
    </source>
</evidence>
<dbReference type="InterPro" id="IPR024383">
    <property type="entry name" value="DUF3849"/>
</dbReference>